<evidence type="ECO:0000259" key="9">
    <source>
        <dbReference type="PROSITE" id="PS50112"/>
    </source>
</evidence>
<dbReference type="PROSITE" id="PS50112">
    <property type="entry name" value="PAS"/>
    <property type="match status" value="1"/>
</dbReference>
<keyword evidence="5 10" id="KW-0418">Kinase</keyword>
<dbReference type="SMART" id="SM00091">
    <property type="entry name" value="PAS"/>
    <property type="match status" value="1"/>
</dbReference>
<dbReference type="Pfam" id="PF00989">
    <property type="entry name" value="PAS"/>
    <property type="match status" value="1"/>
</dbReference>
<dbReference type="SMART" id="SM00388">
    <property type="entry name" value="HisKA"/>
    <property type="match status" value="1"/>
</dbReference>
<dbReference type="Gene3D" id="1.10.287.130">
    <property type="match status" value="1"/>
</dbReference>
<dbReference type="Proteomes" id="UP000010472">
    <property type="component" value="Chromosome"/>
</dbReference>
<dbReference type="EMBL" id="CP003620">
    <property type="protein sequence ID" value="AFZ15122.1"/>
    <property type="molecule type" value="Genomic_DNA"/>
</dbReference>
<dbReference type="HOGENOM" id="CLU_419034_0_0_3"/>
<evidence type="ECO:0000256" key="2">
    <source>
        <dbReference type="ARBA" id="ARBA00012438"/>
    </source>
</evidence>
<dbReference type="InterPro" id="IPR004358">
    <property type="entry name" value="Sig_transdc_His_kin-like_C"/>
</dbReference>
<keyword evidence="4" id="KW-0808">Transferase</keyword>
<dbReference type="STRING" id="1173022.Cri9333_4336"/>
<evidence type="ECO:0000259" key="8">
    <source>
        <dbReference type="PROSITE" id="PS50109"/>
    </source>
</evidence>
<dbReference type="InterPro" id="IPR000014">
    <property type="entry name" value="PAS"/>
</dbReference>
<dbReference type="GO" id="GO:0000155">
    <property type="term" value="F:phosphorelay sensor kinase activity"/>
    <property type="evidence" value="ECO:0007669"/>
    <property type="project" value="InterPro"/>
</dbReference>
<feature type="coiled-coil region" evidence="7">
    <location>
        <begin position="231"/>
        <end position="288"/>
    </location>
</feature>
<evidence type="ECO:0000256" key="3">
    <source>
        <dbReference type="ARBA" id="ARBA00022553"/>
    </source>
</evidence>
<dbReference type="KEGG" id="cep:Cri9333_4336"/>
<proteinExistence type="predicted"/>
<evidence type="ECO:0000313" key="11">
    <source>
        <dbReference type="Proteomes" id="UP000010472"/>
    </source>
</evidence>
<gene>
    <name evidence="10" type="ORF">Cri9333_4336</name>
</gene>
<dbReference type="SMART" id="SM00387">
    <property type="entry name" value="HATPase_c"/>
    <property type="match status" value="1"/>
</dbReference>
<dbReference type="PRINTS" id="PR00344">
    <property type="entry name" value="BCTRLSENSOR"/>
</dbReference>
<dbReference type="NCBIfam" id="TIGR00229">
    <property type="entry name" value="sensory_box"/>
    <property type="match status" value="1"/>
</dbReference>
<dbReference type="FunFam" id="3.30.565.10:FF:000006">
    <property type="entry name" value="Sensor histidine kinase WalK"/>
    <property type="match status" value="1"/>
</dbReference>
<dbReference type="PANTHER" id="PTHR43711">
    <property type="entry name" value="TWO-COMPONENT HISTIDINE KINASE"/>
    <property type="match status" value="1"/>
</dbReference>
<dbReference type="AlphaFoldDB" id="K9W5V3"/>
<dbReference type="Gene3D" id="3.30.450.20">
    <property type="entry name" value="PAS domain"/>
    <property type="match status" value="1"/>
</dbReference>
<dbReference type="InterPro" id="IPR005467">
    <property type="entry name" value="His_kinase_dom"/>
</dbReference>
<organism evidence="10 11">
    <name type="scientific">Crinalium epipsammum PCC 9333</name>
    <dbReference type="NCBI Taxonomy" id="1173022"/>
    <lineage>
        <taxon>Bacteria</taxon>
        <taxon>Bacillati</taxon>
        <taxon>Cyanobacteriota</taxon>
        <taxon>Cyanophyceae</taxon>
        <taxon>Gomontiellales</taxon>
        <taxon>Gomontiellaceae</taxon>
        <taxon>Crinalium</taxon>
    </lineage>
</organism>
<dbReference type="SUPFAM" id="SSF47384">
    <property type="entry name" value="Homodimeric domain of signal transducing histidine kinase"/>
    <property type="match status" value="1"/>
</dbReference>
<keyword evidence="6" id="KW-0902">Two-component regulatory system</keyword>
<keyword evidence="7" id="KW-0175">Coiled coil</keyword>
<dbReference type="InterPro" id="IPR036097">
    <property type="entry name" value="HisK_dim/P_sf"/>
</dbReference>
<keyword evidence="11" id="KW-1185">Reference proteome</keyword>
<dbReference type="OrthoDB" id="9790669at2"/>
<dbReference type="CDD" id="cd00075">
    <property type="entry name" value="HATPase"/>
    <property type="match status" value="1"/>
</dbReference>
<feature type="domain" description="Histidine kinase" evidence="8">
    <location>
        <begin position="431"/>
        <end position="647"/>
    </location>
</feature>
<evidence type="ECO:0000256" key="6">
    <source>
        <dbReference type="ARBA" id="ARBA00023012"/>
    </source>
</evidence>
<dbReference type="Pfam" id="PF02518">
    <property type="entry name" value="HATPase_c"/>
    <property type="match status" value="1"/>
</dbReference>
<reference evidence="10 11" key="1">
    <citation type="submission" date="2012-06" db="EMBL/GenBank/DDBJ databases">
        <title>Finished chromosome of genome of Crinalium epipsammum PCC 9333.</title>
        <authorList>
            <consortium name="US DOE Joint Genome Institute"/>
            <person name="Gugger M."/>
            <person name="Coursin T."/>
            <person name="Rippka R."/>
            <person name="Tandeau De Marsac N."/>
            <person name="Huntemann M."/>
            <person name="Wei C.-L."/>
            <person name="Han J."/>
            <person name="Detter J.C."/>
            <person name="Han C."/>
            <person name="Tapia R."/>
            <person name="Davenport K."/>
            <person name="Daligault H."/>
            <person name="Erkkila T."/>
            <person name="Gu W."/>
            <person name="Munk A.C.C."/>
            <person name="Teshima H."/>
            <person name="Xu Y."/>
            <person name="Chain P."/>
            <person name="Chen A."/>
            <person name="Krypides N."/>
            <person name="Mavromatis K."/>
            <person name="Markowitz V."/>
            <person name="Szeto E."/>
            <person name="Ivanova N."/>
            <person name="Mikhailova N."/>
            <person name="Ovchinnikova G."/>
            <person name="Pagani I."/>
            <person name="Pati A."/>
            <person name="Goodwin L."/>
            <person name="Peters L."/>
            <person name="Pitluck S."/>
            <person name="Woyke T."/>
            <person name="Kerfeld C."/>
        </authorList>
    </citation>
    <scope>NUCLEOTIDE SEQUENCE [LARGE SCALE GENOMIC DNA]</scope>
    <source>
        <strain evidence="10 11">PCC 9333</strain>
    </source>
</reference>
<dbReference type="InterPro" id="IPR003594">
    <property type="entry name" value="HATPase_dom"/>
</dbReference>
<accession>K9W5V3</accession>
<dbReference type="CDD" id="cd00130">
    <property type="entry name" value="PAS"/>
    <property type="match status" value="1"/>
</dbReference>
<dbReference type="PANTHER" id="PTHR43711:SF26">
    <property type="entry name" value="SENSOR HISTIDINE KINASE RCSC"/>
    <property type="match status" value="1"/>
</dbReference>
<dbReference type="PROSITE" id="PS50109">
    <property type="entry name" value="HIS_KIN"/>
    <property type="match status" value="1"/>
</dbReference>
<feature type="domain" description="PAS" evidence="9">
    <location>
        <begin position="288"/>
        <end position="360"/>
    </location>
</feature>
<protein>
    <recommendedName>
        <fullName evidence="2">histidine kinase</fullName>
        <ecNumber evidence="2">2.7.13.3</ecNumber>
    </recommendedName>
</protein>
<dbReference type="InterPro" id="IPR029032">
    <property type="entry name" value="AhpD-like"/>
</dbReference>
<evidence type="ECO:0000256" key="5">
    <source>
        <dbReference type="ARBA" id="ARBA00022777"/>
    </source>
</evidence>
<evidence type="ECO:0000256" key="1">
    <source>
        <dbReference type="ARBA" id="ARBA00000085"/>
    </source>
</evidence>
<dbReference type="InterPro" id="IPR035965">
    <property type="entry name" value="PAS-like_dom_sf"/>
</dbReference>
<name>K9W5V3_9CYAN</name>
<dbReference type="InterPro" id="IPR003661">
    <property type="entry name" value="HisK_dim/P_dom"/>
</dbReference>
<dbReference type="SUPFAM" id="SSF55785">
    <property type="entry name" value="PYP-like sensor domain (PAS domain)"/>
    <property type="match status" value="1"/>
</dbReference>
<keyword evidence="3" id="KW-0597">Phosphoprotein</keyword>
<dbReference type="InterPro" id="IPR013767">
    <property type="entry name" value="PAS_fold"/>
</dbReference>
<evidence type="ECO:0000256" key="7">
    <source>
        <dbReference type="SAM" id="Coils"/>
    </source>
</evidence>
<dbReference type="SUPFAM" id="SSF55874">
    <property type="entry name" value="ATPase domain of HSP90 chaperone/DNA topoisomerase II/histidine kinase"/>
    <property type="match status" value="1"/>
</dbReference>
<dbReference type="EC" id="2.7.13.3" evidence="2"/>
<evidence type="ECO:0000313" key="10">
    <source>
        <dbReference type="EMBL" id="AFZ15122.1"/>
    </source>
</evidence>
<dbReference type="InterPro" id="IPR036890">
    <property type="entry name" value="HATPase_C_sf"/>
</dbReference>
<dbReference type="eggNOG" id="COG5002">
    <property type="taxonomic scope" value="Bacteria"/>
</dbReference>
<sequence length="654" mass="74424">MSMRSSAEIKAEIEDKLGFFPPFFEPALPNSQVLENLWQQTLMAYITNPLPVLFKESLSAYLSRYCSLPYCIICHSCSLYSLGVEARSVLELILAPPINKEEIDRYFSVLAAHPEQLTNLADLKAELTESLLYCSVFIATGKDDSGYYHNEMRHLLGVVNYQHLITFITYVKTCHVWVEAHREIAYQLDKRVKDNFGNLIKEVPDLDEFFHNYQQRIKGERQNFLEKSVEIAEFKEREALLQATKLDAENQELEFKVQERTAELNKSNQRLNEESLELLKALHKLEVKEKQLVMIVEKIQEGITLSDINGNFEVFNTKMSDITGYSKDEANNSNFLSVLYPSEDDQKQVIHQINEVLAKGETNDVETIITSKSGDKKSIAANTLLFHYKDRDMFLTTYQDITQRQKIEKNIQLSLAKEKELNELKASFIAMISHDLRNPMTTIFIATEILEVICSKSTETKANKYIEQIKKAIQRMVELIDDVLLISKASDRKLVCNPVSIDLTNLCSDLTKEEKFARGRDDAISFTNHSQYTNVFVDPSLLLPIFRNLLGNAIKYSPQGDTIQFEVDCQNNEAIFKIEDHGIGIPAKDLNKLFTSFHRSTNVGNIPGTGLGLSIVKNCVDLHGGQIEVESEVGVGTKFIVRIPLNYQGAVDEN</sequence>
<dbReference type="InterPro" id="IPR050736">
    <property type="entry name" value="Sensor_HK_Regulatory"/>
</dbReference>
<evidence type="ECO:0000256" key="4">
    <source>
        <dbReference type="ARBA" id="ARBA00022679"/>
    </source>
</evidence>
<dbReference type="Pfam" id="PF00512">
    <property type="entry name" value="HisKA"/>
    <property type="match status" value="1"/>
</dbReference>
<dbReference type="Gene3D" id="3.30.565.10">
    <property type="entry name" value="Histidine kinase-like ATPase, C-terminal domain"/>
    <property type="match status" value="1"/>
</dbReference>
<dbReference type="GO" id="GO:0006355">
    <property type="term" value="P:regulation of DNA-templated transcription"/>
    <property type="evidence" value="ECO:0007669"/>
    <property type="project" value="InterPro"/>
</dbReference>
<dbReference type="RefSeq" id="WP_015205216.1">
    <property type="nucleotide sequence ID" value="NC_019753.1"/>
</dbReference>
<dbReference type="SUPFAM" id="SSF69118">
    <property type="entry name" value="AhpD-like"/>
    <property type="match status" value="1"/>
</dbReference>
<dbReference type="CDD" id="cd00082">
    <property type="entry name" value="HisKA"/>
    <property type="match status" value="1"/>
</dbReference>
<comment type="catalytic activity">
    <reaction evidence="1">
        <text>ATP + protein L-histidine = ADP + protein N-phospho-L-histidine.</text>
        <dbReference type="EC" id="2.7.13.3"/>
    </reaction>
</comment>